<organism evidence="2 3">
    <name type="scientific">Nelumbo nucifera</name>
    <name type="common">Sacred lotus</name>
    <dbReference type="NCBI Taxonomy" id="4432"/>
    <lineage>
        <taxon>Eukaryota</taxon>
        <taxon>Viridiplantae</taxon>
        <taxon>Streptophyta</taxon>
        <taxon>Embryophyta</taxon>
        <taxon>Tracheophyta</taxon>
        <taxon>Spermatophyta</taxon>
        <taxon>Magnoliopsida</taxon>
        <taxon>Proteales</taxon>
        <taxon>Nelumbonaceae</taxon>
        <taxon>Nelumbo</taxon>
    </lineage>
</organism>
<dbReference type="PANTHER" id="PTHR35111">
    <property type="entry name" value="F10A5.9-RELATED"/>
    <property type="match status" value="1"/>
</dbReference>
<gene>
    <name evidence="2" type="ORF">HUJ06_023837</name>
</gene>
<feature type="compositionally biased region" description="Basic and acidic residues" evidence="1">
    <location>
        <begin position="81"/>
        <end position="90"/>
    </location>
</feature>
<accession>A0A822XL81</accession>
<keyword evidence="3" id="KW-1185">Reference proteome</keyword>
<reference evidence="2 3" key="1">
    <citation type="journal article" date="2020" name="Mol. Biol. Evol.">
        <title>Distinct Expression and Methylation Patterns for Genes with Different Fates following a Single Whole-Genome Duplication in Flowering Plants.</title>
        <authorList>
            <person name="Shi T."/>
            <person name="Rahmani R.S."/>
            <person name="Gugger P.F."/>
            <person name="Wang M."/>
            <person name="Li H."/>
            <person name="Zhang Y."/>
            <person name="Li Z."/>
            <person name="Wang Q."/>
            <person name="Van de Peer Y."/>
            <person name="Marchal K."/>
            <person name="Chen J."/>
        </authorList>
    </citation>
    <scope>NUCLEOTIDE SEQUENCE [LARGE SCALE GENOMIC DNA]</scope>
    <source>
        <tissue evidence="2">Leaf</tissue>
    </source>
</reference>
<comment type="caution">
    <text evidence="2">The sequence shown here is derived from an EMBL/GenBank/DDBJ whole genome shotgun (WGS) entry which is preliminary data.</text>
</comment>
<feature type="region of interest" description="Disordered" evidence="1">
    <location>
        <begin position="71"/>
        <end position="99"/>
    </location>
</feature>
<evidence type="ECO:0000313" key="3">
    <source>
        <dbReference type="Proteomes" id="UP000607653"/>
    </source>
</evidence>
<proteinExistence type="predicted"/>
<dbReference type="EMBL" id="DUZY01000001">
    <property type="protein sequence ID" value="DAD22374.1"/>
    <property type="molecule type" value="Genomic_DNA"/>
</dbReference>
<protein>
    <submittedName>
        <fullName evidence="2">Uncharacterized protein</fullName>
    </submittedName>
</protein>
<dbReference type="AlphaFoldDB" id="A0A822XL81"/>
<evidence type="ECO:0000313" key="2">
    <source>
        <dbReference type="EMBL" id="DAD22374.1"/>
    </source>
</evidence>
<dbReference type="Proteomes" id="UP000607653">
    <property type="component" value="Unassembled WGS sequence"/>
</dbReference>
<name>A0A822XL81_NELNU</name>
<dbReference type="PANTHER" id="PTHR35111:SF5">
    <property type="entry name" value="F10A5.9"/>
    <property type="match status" value="1"/>
</dbReference>
<evidence type="ECO:0000256" key="1">
    <source>
        <dbReference type="SAM" id="MobiDB-lite"/>
    </source>
</evidence>
<sequence>MHMIALHFPERICFSGEMHRPQRESFVIQIRGEAQLPYAGVAPKLNLSAMKLFGRFRKIVTRFIFALPSRSPSASRVPRQRTGDRFDDPPKTSFSSYNYSPNSHYHEAISDCIEFFNRSSQEGITGGRKSDALV</sequence>